<accession>A0A0H5D2X4</accession>
<dbReference type="STRING" id="481446.NIT7645_01412"/>
<reference evidence="2" key="1">
    <citation type="submission" date="2015-05" db="EMBL/GenBank/DDBJ databases">
        <authorList>
            <person name="Rodrigo-Torres Lidia"/>
            <person name="Arahal R.David."/>
        </authorList>
    </citation>
    <scope>NUCLEOTIDE SEQUENCE [LARGE SCALE GENOMIC DNA]</scope>
    <source>
        <strain evidence="2">CECT 7321</strain>
    </source>
</reference>
<proteinExistence type="predicted"/>
<organism evidence="1 2">
    <name type="scientific">Phaeobacter italicus</name>
    <dbReference type="NCBI Taxonomy" id="481446"/>
    <lineage>
        <taxon>Bacteria</taxon>
        <taxon>Pseudomonadati</taxon>
        <taxon>Pseudomonadota</taxon>
        <taxon>Alphaproteobacteria</taxon>
        <taxon>Rhodobacterales</taxon>
        <taxon>Roseobacteraceae</taxon>
        <taxon>Phaeobacter</taxon>
    </lineage>
</organism>
<evidence type="ECO:0000313" key="1">
    <source>
        <dbReference type="EMBL" id="CRL11369.1"/>
    </source>
</evidence>
<protein>
    <submittedName>
        <fullName evidence="1">Uncharacterized protein</fullName>
    </submittedName>
</protein>
<keyword evidence="2" id="KW-1185">Reference proteome</keyword>
<sequence length="960" mass="102305">MAEITLPENWPPAPEATADHPESWLRYEREYPGSNRISRLIAHPTVPFVAGVSSGDVPLDLTDFSTVAEAYLNKLANYVNGDTRPLGQADPVLNWLRAVADVEASAVLQWCPIWPAIDGSGAGLQGPIASWNLSPRPDAGLPATVVLVAAEALPLGAVPGAVARLRGAGFRVPIEVRRTAEAYELILRGLTAEFPGGTHQSLSEALAGASARNRETVLENLGQILPGAPFGLAAADDPNRGQASRVSTLERIAEKSGTTARSLLLQDLRVAGSVDDLVAGRGRLRVQLLGRGSAGGASSADGLSYRVDAQLTLRDKQADVAAVQRQPLLTHAVAGNEGIAQGQPHPAVGQDQPRIPPIEIPLRVFPVPPPDWQGDGGIARPPLAWRRPSRIDPILDGFRDDVAFSLGGGLELARPAFVVRNCPRFVPGDGPGNLAKVLPHGPLEQLPPRRDVSTAISAYWHCQQMFALMESAGLHPDHYVATAEGPLSVHYRSGITPGPGRSGRTINAQVRYEVAEDAASQPRPAIDMHLALATLNRWSRPTPPSHGRNLSARRAQPLGFASSGRWMMHEFAHYLLAARIGQLEFDFAHSPGDGMAAVYFDPLSQLAEPDYPGNPQMRGGTYPFVFAPRRHDRSPLRGWGWYGLMNRAVVEDPPSGGDIHKGYLSEQILSSSLFLLYRCLGGDSVQEGRAAQAQRLRASDGALYLLLQAIAALGQPPSRAEMLEVGMEAAAWLASSPVVLQRGGGEWQPATSHKVVRWAFEQMGMFPLDPSKVCRSAGAPPLIDLYIRDRRPLRFPTAVGDMPVGPGSYVPVSLTWEEASAWMMPGPLPLIGNRGRVTAEDVMLRGWVGIELAGHVSWPLPGLALPVGPVNSSAVQDLAVGAALASAVNEQVALAQANANAGSSILLLYELTAPGDRANTDPAAALACAVDDTADLPVTQKALIDLVAGDNNLGLYRFAS</sequence>
<gene>
    <name evidence="1" type="ORF">NIT7321_02224</name>
</gene>
<name>A0A0H5D2X4_9RHOB</name>
<dbReference type="Proteomes" id="UP000043764">
    <property type="component" value="Unassembled WGS sequence"/>
</dbReference>
<evidence type="ECO:0000313" key="2">
    <source>
        <dbReference type="Proteomes" id="UP000043764"/>
    </source>
</evidence>
<dbReference type="AlphaFoldDB" id="A0A0H5D2X4"/>
<dbReference type="EMBL" id="CVRL01000026">
    <property type="protein sequence ID" value="CRL11369.1"/>
    <property type="molecule type" value="Genomic_DNA"/>
</dbReference>
<dbReference type="RefSeq" id="WP_050673510.1">
    <property type="nucleotide sequence ID" value="NZ_CVRL01000026.1"/>
</dbReference>